<comment type="subcellular location">
    <subcellularLocation>
        <location evidence="1">Membrane</location>
        <topology evidence="1">Multi-pass membrane protein</topology>
    </subcellularLocation>
</comment>
<evidence type="ECO:0000256" key="4">
    <source>
        <dbReference type="ARBA" id="ARBA00022692"/>
    </source>
</evidence>
<evidence type="ECO:0000256" key="7">
    <source>
        <dbReference type="ARBA" id="ARBA00043987"/>
    </source>
</evidence>
<protein>
    <submittedName>
        <fullName evidence="10">Polyprenol phosphomannose-dependent alpha 1,6 mannosyltransferase MptB</fullName>
    </submittedName>
</protein>
<dbReference type="NCBIfam" id="NF038066">
    <property type="entry name" value="MptB"/>
    <property type="match status" value="1"/>
</dbReference>
<dbReference type="InterPro" id="IPR049829">
    <property type="entry name" value="MptA/B-like"/>
</dbReference>
<feature type="transmembrane region" description="Helical" evidence="9">
    <location>
        <begin position="49"/>
        <end position="68"/>
    </location>
</feature>
<feature type="transmembrane region" description="Helical" evidence="9">
    <location>
        <begin position="290"/>
        <end position="308"/>
    </location>
</feature>
<comment type="similarity">
    <text evidence="7">Belongs to the MptA/B family.</text>
</comment>
<keyword evidence="11" id="KW-1185">Reference proteome</keyword>
<feature type="transmembrane region" description="Helical" evidence="9">
    <location>
        <begin position="171"/>
        <end position="193"/>
    </location>
</feature>
<accession>A0ABZ3C7D9</accession>
<organism evidence="10 11">
    <name type="scientific">Propioniciclava soli</name>
    <dbReference type="NCBI Taxonomy" id="2775081"/>
    <lineage>
        <taxon>Bacteria</taxon>
        <taxon>Bacillati</taxon>
        <taxon>Actinomycetota</taxon>
        <taxon>Actinomycetes</taxon>
        <taxon>Propionibacteriales</taxon>
        <taxon>Propionibacteriaceae</taxon>
        <taxon>Propioniciclava</taxon>
    </lineage>
</organism>
<keyword evidence="5 9" id="KW-1133">Transmembrane helix</keyword>
<reference evidence="10 11" key="1">
    <citation type="journal article" date="2023" name="Environ Microbiome">
        <title>A coral-associated actinobacterium mitigates coral bleaching under heat stress.</title>
        <authorList>
            <person name="Li J."/>
            <person name="Zou Y."/>
            <person name="Li Q."/>
            <person name="Zhang J."/>
            <person name="Bourne D.G."/>
            <person name="Lyu Y."/>
            <person name="Liu C."/>
            <person name="Zhang S."/>
        </authorList>
    </citation>
    <scope>NUCLEOTIDE SEQUENCE [LARGE SCALE GENOMIC DNA]</scope>
    <source>
        <strain evidence="10 11">SCSIO 13291</strain>
    </source>
</reference>
<evidence type="ECO:0000256" key="6">
    <source>
        <dbReference type="ARBA" id="ARBA00023136"/>
    </source>
</evidence>
<evidence type="ECO:0000256" key="1">
    <source>
        <dbReference type="ARBA" id="ARBA00004141"/>
    </source>
</evidence>
<keyword evidence="6 9" id="KW-0472">Membrane</keyword>
<feature type="transmembrane region" description="Helical" evidence="9">
    <location>
        <begin position="229"/>
        <end position="246"/>
    </location>
</feature>
<feature type="transmembrane region" description="Helical" evidence="9">
    <location>
        <begin position="89"/>
        <end position="107"/>
    </location>
</feature>
<evidence type="ECO:0000256" key="3">
    <source>
        <dbReference type="ARBA" id="ARBA00022679"/>
    </source>
</evidence>
<dbReference type="Proteomes" id="UP001434337">
    <property type="component" value="Chromosome"/>
</dbReference>
<keyword evidence="3" id="KW-0808">Transferase</keyword>
<evidence type="ECO:0000256" key="5">
    <source>
        <dbReference type="ARBA" id="ARBA00022989"/>
    </source>
</evidence>
<keyword evidence="2 10" id="KW-0328">Glycosyltransferase</keyword>
<feature type="transmembrane region" description="Helical" evidence="9">
    <location>
        <begin position="461"/>
        <end position="480"/>
    </location>
</feature>
<evidence type="ECO:0000313" key="11">
    <source>
        <dbReference type="Proteomes" id="UP001434337"/>
    </source>
</evidence>
<feature type="transmembrane region" description="Helical" evidence="9">
    <location>
        <begin position="369"/>
        <end position="386"/>
    </location>
</feature>
<keyword evidence="4 9" id="KW-0812">Transmembrane</keyword>
<dbReference type="RefSeq" id="WP_232548610.1">
    <property type="nucleotide sequence ID" value="NZ_CP115965.1"/>
</dbReference>
<evidence type="ECO:0000256" key="9">
    <source>
        <dbReference type="SAM" id="Phobius"/>
    </source>
</evidence>
<dbReference type="Pfam" id="PF26314">
    <property type="entry name" value="MptA_B_family"/>
    <property type="match status" value="1"/>
</dbReference>
<feature type="transmembrane region" description="Helical" evidence="9">
    <location>
        <begin position="315"/>
        <end position="339"/>
    </location>
</feature>
<feature type="transmembrane region" description="Helical" evidence="9">
    <location>
        <begin position="393"/>
        <end position="411"/>
    </location>
</feature>
<evidence type="ECO:0000256" key="2">
    <source>
        <dbReference type="ARBA" id="ARBA00022676"/>
    </source>
</evidence>
<feature type="transmembrane region" description="Helical" evidence="9">
    <location>
        <begin position="266"/>
        <end position="284"/>
    </location>
</feature>
<evidence type="ECO:0000313" key="10">
    <source>
        <dbReference type="EMBL" id="WZW97655.1"/>
    </source>
</evidence>
<dbReference type="EMBL" id="CP115965">
    <property type="protein sequence ID" value="WZW97655.1"/>
    <property type="molecule type" value="Genomic_DNA"/>
</dbReference>
<proteinExistence type="inferred from homology"/>
<dbReference type="GO" id="GO:0016757">
    <property type="term" value="F:glycosyltransferase activity"/>
    <property type="evidence" value="ECO:0007669"/>
    <property type="project" value="UniProtKB-KW"/>
</dbReference>
<feature type="region of interest" description="Disordered" evidence="8">
    <location>
        <begin position="490"/>
        <end position="511"/>
    </location>
</feature>
<sequence length="511" mass="52926">MRTLLRLPALWLGLLGSLLIAAGEFRRASWSQVEGQAWASAVTATVTWPYPLVVALGIALLSTAWLLARPPTPTPAAGEADSVDAVRRAAVLAAVWVLPLLLLPPVLSTDAGSYADLGWMVAGGENPYTTGLGTTGSPFPYGRAWRGTTSVYPPGALQLFGWVVGATGAHWYWSVVALRLLAVAGVVGLLWAVPRLAGAVGVDPAFATWLALLNPVTLVHGVAGEHVDLLMAGLLAVALAVAERAARFRGPTPGRPVPAGTVMRGVLVGGVLVGGVLVGLAASVKQPALLAVPAVAALALPVASRTWVRLLAASAGVGASALGTFAAISAATGLGWGWIGASGNPANAAQTPTPAYLVGLLTGADVDGVTSWGQYVAVGAIAWLFVRYARSEPLRFLGLASLAWVLGFGVWREWYLIFPLAFLGLARPGRALRAAVWVGTPLWALYGTWHEYQRGMGVEASLGLAFVWSAALAFFAWTCWRLRALPPPSESSASRGSAQDGEDVLPVGAVA</sequence>
<gene>
    <name evidence="10" type="primary">mptB</name>
    <name evidence="10" type="ORF">PCC79_12185</name>
</gene>
<evidence type="ECO:0000256" key="8">
    <source>
        <dbReference type="SAM" id="MobiDB-lite"/>
    </source>
</evidence>
<name>A0ABZ3C7D9_9ACTN</name>